<evidence type="ECO:0000256" key="12">
    <source>
        <dbReference type="ARBA" id="ARBA00023136"/>
    </source>
</evidence>
<evidence type="ECO:0000256" key="8">
    <source>
        <dbReference type="ARBA" id="ARBA00022692"/>
    </source>
</evidence>
<keyword evidence="7" id="KW-0808">Transferase</keyword>
<dbReference type="GO" id="GO:0006493">
    <property type="term" value="P:protein O-linked glycosylation"/>
    <property type="evidence" value="ECO:0007669"/>
    <property type="project" value="TreeGrafter"/>
</dbReference>
<keyword evidence="17" id="KW-1185">Reference proteome</keyword>
<evidence type="ECO:0000256" key="9">
    <source>
        <dbReference type="ARBA" id="ARBA00022968"/>
    </source>
</evidence>
<keyword evidence="14" id="KW-0464">Manganese</keyword>
<keyword evidence="6 15" id="KW-0328">Glycosyltransferase</keyword>
<dbReference type="Proteomes" id="UP000887013">
    <property type="component" value="Unassembled WGS sequence"/>
</dbReference>
<dbReference type="GO" id="GO:0047220">
    <property type="term" value="F:galactosylxylosylprotein 3-beta-galactosyltransferase activity"/>
    <property type="evidence" value="ECO:0007669"/>
    <property type="project" value="TreeGrafter"/>
</dbReference>
<dbReference type="EMBL" id="BMAW01128030">
    <property type="protein sequence ID" value="GFU23700.1"/>
    <property type="molecule type" value="Genomic_DNA"/>
</dbReference>
<evidence type="ECO:0000256" key="4">
    <source>
        <dbReference type="ARBA" id="ARBA00005093"/>
    </source>
</evidence>
<comment type="subcellular location">
    <subcellularLocation>
        <location evidence="2 15">Golgi apparatus membrane</location>
        <topology evidence="2 15">Single-pass type II membrane protein</topology>
    </subcellularLocation>
</comment>
<evidence type="ECO:0000256" key="11">
    <source>
        <dbReference type="ARBA" id="ARBA00023034"/>
    </source>
</evidence>
<keyword evidence="13" id="KW-0325">Glycoprotein</keyword>
<feature type="transmembrane region" description="Helical" evidence="15">
    <location>
        <begin position="27"/>
        <end position="50"/>
    </location>
</feature>
<keyword evidence="12 15" id="KW-0472">Membrane</keyword>
<evidence type="ECO:0000256" key="7">
    <source>
        <dbReference type="ARBA" id="ARBA00022679"/>
    </source>
</evidence>
<comment type="similarity">
    <text evidence="5 15">Belongs to the glycosyltransferase 31 family.</text>
</comment>
<keyword evidence="11 15" id="KW-0333">Golgi apparatus</keyword>
<evidence type="ECO:0000256" key="1">
    <source>
        <dbReference type="ARBA" id="ARBA00001936"/>
    </source>
</evidence>
<comment type="caution">
    <text evidence="16">The sequence shown here is derived from an EMBL/GenBank/DDBJ whole genome shotgun (WGS) entry which is preliminary data.</text>
</comment>
<organism evidence="16 17">
    <name type="scientific">Nephila pilipes</name>
    <name type="common">Giant wood spider</name>
    <name type="synonym">Nephila maculata</name>
    <dbReference type="NCBI Taxonomy" id="299642"/>
    <lineage>
        <taxon>Eukaryota</taxon>
        <taxon>Metazoa</taxon>
        <taxon>Ecdysozoa</taxon>
        <taxon>Arthropoda</taxon>
        <taxon>Chelicerata</taxon>
        <taxon>Arachnida</taxon>
        <taxon>Araneae</taxon>
        <taxon>Araneomorphae</taxon>
        <taxon>Entelegynae</taxon>
        <taxon>Araneoidea</taxon>
        <taxon>Nephilidae</taxon>
        <taxon>Nephila</taxon>
    </lineage>
</organism>
<evidence type="ECO:0000313" key="16">
    <source>
        <dbReference type="EMBL" id="GFU23700.1"/>
    </source>
</evidence>
<dbReference type="InterPro" id="IPR002659">
    <property type="entry name" value="Glyco_trans_31"/>
</dbReference>
<evidence type="ECO:0000256" key="6">
    <source>
        <dbReference type="ARBA" id="ARBA00022676"/>
    </source>
</evidence>
<dbReference type="GO" id="GO:0006024">
    <property type="term" value="P:glycosaminoglycan biosynthetic process"/>
    <property type="evidence" value="ECO:0007669"/>
    <property type="project" value="UniProtKB-ARBA"/>
</dbReference>
<evidence type="ECO:0000256" key="3">
    <source>
        <dbReference type="ARBA" id="ARBA00004840"/>
    </source>
</evidence>
<gene>
    <name evidence="16" type="primary">B3GALT6</name>
    <name evidence="16" type="ORF">NPIL_322411</name>
</gene>
<keyword evidence="8 15" id="KW-0812">Transmembrane</keyword>
<keyword evidence="9 15" id="KW-0735">Signal-anchor</keyword>
<sequence length="346" mass="40174">MFPYLCLVFEIKCKSLSEMRRHTLKSIFLYCIYVGLLAIGYLVGILHNFHGCNENSSLLNPSATTDSTELLIKKHAAFFVVVIFSAPANYERRLAIRKTWLSTKGNLSIKHIFAIGTASLDSHQKEVLLKEHVEYEDLLILDSVSDSFSKLSGKLRAIFRWLDEHIDFTFLLKVDDDSFVRINAMYSESIKQPRERLYWGFFDGQARVKTKGKWKEQAWFLCDRYLPYAKGGGYVLTSDLVHNVVLNSNYLSLYQNEDVALGTWLAPFHIKRLHDPRFDTEYMSRGCFNSYLVTHKQSTSMMIAKFNNFIQTGNLCQTEYRDRNSYQYNWNVLPSLCCIRNNSHIP</sequence>
<dbReference type="Pfam" id="PF01762">
    <property type="entry name" value="Galactosyl_T"/>
    <property type="match status" value="1"/>
</dbReference>
<evidence type="ECO:0000256" key="15">
    <source>
        <dbReference type="RuleBase" id="RU363063"/>
    </source>
</evidence>
<comment type="pathway">
    <text evidence="4">Glycan metabolism; heparan sulfate biosynthesis.</text>
</comment>
<comment type="pathway">
    <text evidence="3">Glycan metabolism; chondroitin sulfate biosynthesis.</text>
</comment>
<protein>
    <recommendedName>
        <fullName evidence="15">Hexosyltransferase</fullName>
        <ecNumber evidence="15">2.4.1.-</ecNumber>
    </recommendedName>
</protein>
<comment type="cofactor">
    <cofactor evidence="1">
        <name>Mn(2+)</name>
        <dbReference type="ChEBI" id="CHEBI:29035"/>
    </cofactor>
</comment>
<dbReference type="PANTHER" id="PTHR11214:SF3">
    <property type="entry name" value="BETA-1,3-GALACTOSYLTRANSFERASE 6"/>
    <property type="match status" value="1"/>
</dbReference>
<dbReference type="FunFam" id="3.90.550.50:FF:000018">
    <property type="entry name" value="Hexosyltransferase"/>
    <property type="match status" value="1"/>
</dbReference>
<reference evidence="16" key="1">
    <citation type="submission" date="2020-08" db="EMBL/GenBank/DDBJ databases">
        <title>Multicomponent nature underlies the extraordinary mechanical properties of spider dragline silk.</title>
        <authorList>
            <person name="Kono N."/>
            <person name="Nakamura H."/>
            <person name="Mori M."/>
            <person name="Yoshida Y."/>
            <person name="Ohtoshi R."/>
            <person name="Malay A.D."/>
            <person name="Moran D.A.P."/>
            <person name="Tomita M."/>
            <person name="Numata K."/>
            <person name="Arakawa K."/>
        </authorList>
    </citation>
    <scope>NUCLEOTIDE SEQUENCE</scope>
</reference>
<evidence type="ECO:0000256" key="2">
    <source>
        <dbReference type="ARBA" id="ARBA00004323"/>
    </source>
</evidence>
<evidence type="ECO:0000256" key="13">
    <source>
        <dbReference type="ARBA" id="ARBA00023180"/>
    </source>
</evidence>
<dbReference type="EC" id="2.4.1.-" evidence="15"/>
<accession>A0A8X6QKD9</accession>
<dbReference type="PANTHER" id="PTHR11214">
    <property type="entry name" value="BETA-1,3-N-ACETYLGLUCOSAMINYLTRANSFERASE"/>
    <property type="match status" value="1"/>
</dbReference>
<evidence type="ECO:0000313" key="17">
    <source>
        <dbReference type="Proteomes" id="UP000887013"/>
    </source>
</evidence>
<evidence type="ECO:0000256" key="10">
    <source>
        <dbReference type="ARBA" id="ARBA00022989"/>
    </source>
</evidence>
<dbReference type="AlphaFoldDB" id="A0A8X6QKD9"/>
<proteinExistence type="inferred from homology"/>
<dbReference type="GO" id="GO:0000139">
    <property type="term" value="C:Golgi membrane"/>
    <property type="evidence" value="ECO:0007669"/>
    <property type="project" value="UniProtKB-SubCell"/>
</dbReference>
<keyword evidence="10 15" id="KW-1133">Transmembrane helix</keyword>
<name>A0A8X6QKD9_NEPPI</name>
<evidence type="ECO:0000256" key="5">
    <source>
        <dbReference type="ARBA" id="ARBA00008661"/>
    </source>
</evidence>
<evidence type="ECO:0000256" key="14">
    <source>
        <dbReference type="ARBA" id="ARBA00023211"/>
    </source>
</evidence>
<dbReference type="Gene3D" id="3.90.550.50">
    <property type="match status" value="1"/>
</dbReference>
<dbReference type="OrthoDB" id="1158011at2759"/>